<dbReference type="Pfam" id="PF22624">
    <property type="entry name" value="AASDHPPT_N"/>
    <property type="match status" value="1"/>
</dbReference>
<keyword evidence="6" id="KW-1185">Reference proteome</keyword>
<dbReference type="InterPro" id="IPR055066">
    <property type="entry name" value="AASDHPPT_N"/>
</dbReference>
<accession>A0A1H7WM59</accession>
<dbReference type="GO" id="GO:0005829">
    <property type="term" value="C:cytosol"/>
    <property type="evidence" value="ECO:0007669"/>
    <property type="project" value="TreeGrafter"/>
</dbReference>
<dbReference type="GO" id="GO:0000287">
    <property type="term" value="F:magnesium ion binding"/>
    <property type="evidence" value="ECO:0007669"/>
    <property type="project" value="InterPro"/>
</dbReference>
<dbReference type="InterPro" id="IPR050559">
    <property type="entry name" value="P-Pant_transferase_sf"/>
</dbReference>
<feature type="domain" description="4'-phosphopantetheinyl transferase" evidence="3">
    <location>
        <begin position="127"/>
        <end position="192"/>
    </location>
</feature>
<dbReference type="GO" id="GO:0008897">
    <property type="term" value="F:holo-[acyl-carrier-protein] synthase activity"/>
    <property type="evidence" value="ECO:0007669"/>
    <property type="project" value="InterPro"/>
</dbReference>
<dbReference type="SUPFAM" id="SSF56214">
    <property type="entry name" value="4'-phosphopantetheinyl transferase"/>
    <property type="match status" value="2"/>
</dbReference>
<protein>
    <submittedName>
        <fullName evidence="5">4'-phosphopantetheinyl transferase</fullName>
    </submittedName>
</protein>
<name>A0A1H7WM59_9FLAO</name>
<dbReference type="GO" id="GO:0019878">
    <property type="term" value="P:lysine biosynthetic process via aminoadipic acid"/>
    <property type="evidence" value="ECO:0007669"/>
    <property type="project" value="TreeGrafter"/>
</dbReference>
<dbReference type="InterPro" id="IPR037143">
    <property type="entry name" value="4-PPantetheinyl_Trfase_dom_sf"/>
</dbReference>
<dbReference type="PANTHER" id="PTHR12215:SF10">
    <property type="entry name" value="L-AMINOADIPATE-SEMIALDEHYDE DEHYDROGENASE-PHOSPHOPANTETHEINYL TRANSFERASE"/>
    <property type="match status" value="1"/>
</dbReference>
<evidence type="ECO:0000259" key="3">
    <source>
        <dbReference type="Pfam" id="PF01648"/>
    </source>
</evidence>
<dbReference type="AlphaFoldDB" id="A0A1H7WM59"/>
<dbReference type="InterPro" id="IPR008278">
    <property type="entry name" value="4-PPantetheinyl_Trfase_dom"/>
</dbReference>
<dbReference type="Gene3D" id="3.90.470.20">
    <property type="entry name" value="4'-phosphopantetheinyl transferase domain"/>
    <property type="match status" value="1"/>
</dbReference>
<dbReference type="EMBL" id="FNZN01000012">
    <property type="protein sequence ID" value="SEM22068.1"/>
    <property type="molecule type" value="Genomic_DNA"/>
</dbReference>
<evidence type="ECO:0000313" key="5">
    <source>
        <dbReference type="EMBL" id="SEM22068.1"/>
    </source>
</evidence>
<dbReference type="Pfam" id="PF01648">
    <property type="entry name" value="ACPS"/>
    <property type="match status" value="1"/>
</dbReference>
<sequence length="246" mass="28253">MYSSIFCSSVKILISGSQKSIHEKSALKIYKVHLPSYHNNISKYKEHLTTTELEKAERYHFEKDKNRFIICRSFLRLLLSEYIGLEAKDIVIATDENKKPYLPSHPKVFFNVSHIVEYGLIAISTNPVGVDVENVDREWDYSETAPRIFGEAELKNLAITSDKVRLFFTYWTRKEAIVKATGKGIEDNFIHIPACDGMHLINPELINNIANLLVLSFEIEEHFIGTIALVGKIEDIKQLYFSPLPF</sequence>
<evidence type="ECO:0000259" key="4">
    <source>
        <dbReference type="Pfam" id="PF22624"/>
    </source>
</evidence>
<evidence type="ECO:0000313" key="6">
    <source>
        <dbReference type="Proteomes" id="UP000198990"/>
    </source>
</evidence>
<dbReference type="PANTHER" id="PTHR12215">
    <property type="entry name" value="PHOSPHOPANTETHEINE TRANSFERASE"/>
    <property type="match status" value="1"/>
</dbReference>
<evidence type="ECO:0000256" key="1">
    <source>
        <dbReference type="ARBA" id="ARBA00010990"/>
    </source>
</evidence>
<dbReference type="RefSeq" id="WP_091627169.1">
    <property type="nucleotide sequence ID" value="NZ_FNZN01000012.1"/>
</dbReference>
<dbReference type="STRING" id="228957.SAMN04488008_1126"/>
<dbReference type="OrthoDB" id="9808281at2"/>
<dbReference type="Proteomes" id="UP000198990">
    <property type="component" value="Unassembled WGS sequence"/>
</dbReference>
<organism evidence="5 6">
    <name type="scientific">Maribacter orientalis</name>
    <dbReference type="NCBI Taxonomy" id="228957"/>
    <lineage>
        <taxon>Bacteria</taxon>
        <taxon>Pseudomonadati</taxon>
        <taxon>Bacteroidota</taxon>
        <taxon>Flavobacteriia</taxon>
        <taxon>Flavobacteriales</taxon>
        <taxon>Flavobacteriaceae</taxon>
        <taxon>Maribacter</taxon>
    </lineage>
</organism>
<proteinExistence type="inferred from homology"/>
<feature type="domain" description="4'-phosphopantetheinyl transferase N-terminal" evidence="4">
    <location>
        <begin position="42"/>
        <end position="123"/>
    </location>
</feature>
<gene>
    <name evidence="5" type="ORF">SAMN04488008_1126</name>
</gene>
<reference evidence="6" key="1">
    <citation type="submission" date="2016-10" db="EMBL/GenBank/DDBJ databases">
        <authorList>
            <person name="Varghese N."/>
            <person name="Submissions S."/>
        </authorList>
    </citation>
    <scope>NUCLEOTIDE SEQUENCE [LARGE SCALE GENOMIC DNA]</scope>
    <source>
        <strain evidence="6">DSM 16471</strain>
    </source>
</reference>
<comment type="similarity">
    <text evidence="1">Belongs to the P-Pant transferase superfamily. Gsp/Sfp/HetI/AcpT family.</text>
</comment>
<evidence type="ECO:0000256" key="2">
    <source>
        <dbReference type="ARBA" id="ARBA00022679"/>
    </source>
</evidence>
<keyword evidence="2 5" id="KW-0808">Transferase</keyword>